<evidence type="ECO:0000313" key="3">
    <source>
        <dbReference type="Proteomes" id="UP000034881"/>
    </source>
</evidence>
<name>A0A0G0QN86_9BACT</name>
<gene>
    <name evidence="2" type="ORF">UT77_C0005G0014</name>
</gene>
<dbReference type="EMBL" id="LBYB01000005">
    <property type="protein sequence ID" value="KKR41899.1"/>
    <property type="molecule type" value="Genomic_DNA"/>
</dbReference>
<accession>A0A0G0QN86</accession>
<proteinExistence type="predicted"/>
<dbReference type="Proteomes" id="UP000034881">
    <property type="component" value="Unassembled WGS sequence"/>
</dbReference>
<feature type="region of interest" description="Disordered" evidence="1">
    <location>
        <begin position="42"/>
        <end position="69"/>
    </location>
</feature>
<dbReference type="AlphaFoldDB" id="A0A0G0QN86"/>
<sequence length="69" mass="8169">MKELKVVFEEADWSPEEVQRRVDEAFDILFEELFMEMKQKNVRVQKQKQKGGGNYGRLGKSRDESYLGL</sequence>
<protein>
    <submittedName>
        <fullName evidence="2">Uncharacterized protein</fullName>
    </submittedName>
</protein>
<comment type="caution">
    <text evidence="2">The sequence shown here is derived from an EMBL/GenBank/DDBJ whole genome shotgun (WGS) entry which is preliminary data.</text>
</comment>
<organism evidence="2 3">
    <name type="scientific">Candidatus Daviesbacteria bacterium GW2011_GWC2_40_12</name>
    <dbReference type="NCBI Taxonomy" id="1618431"/>
    <lineage>
        <taxon>Bacteria</taxon>
        <taxon>Candidatus Daviesiibacteriota</taxon>
    </lineage>
</organism>
<evidence type="ECO:0000256" key="1">
    <source>
        <dbReference type="SAM" id="MobiDB-lite"/>
    </source>
</evidence>
<reference evidence="2 3" key="1">
    <citation type="journal article" date="2015" name="Nature">
        <title>rRNA introns, odd ribosomes, and small enigmatic genomes across a large radiation of phyla.</title>
        <authorList>
            <person name="Brown C.T."/>
            <person name="Hug L.A."/>
            <person name="Thomas B.C."/>
            <person name="Sharon I."/>
            <person name="Castelle C.J."/>
            <person name="Singh A."/>
            <person name="Wilkins M.J."/>
            <person name="Williams K.H."/>
            <person name="Banfield J.F."/>
        </authorList>
    </citation>
    <scope>NUCLEOTIDE SEQUENCE [LARGE SCALE GENOMIC DNA]</scope>
</reference>
<evidence type="ECO:0000313" key="2">
    <source>
        <dbReference type="EMBL" id="KKR41899.1"/>
    </source>
</evidence>
<feature type="compositionally biased region" description="Basic and acidic residues" evidence="1">
    <location>
        <begin position="60"/>
        <end position="69"/>
    </location>
</feature>